<dbReference type="EnsemblBacteria" id="CAI49125">
    <property type="protein sequence ID" value="CAI49125"/>
    <property type="gene ID" value="NP_2068A"/>
</dbReference>
<sequence>MTSRDEAVDVEVAFEEGTLLQVDMLRQQPGYETRSDVVAAAIEAASD</sequence>
<evidence type="ECO:0000313" key="1">
    <source>
        <dbReference type="EMBL" id="CAI49125.1"/>
    </source>
</evidence>
<gene>
    <name evidence="1" type="ordered locus">NP_2068A</name>
</gene>
<name>A0A1U7EVQ0_NATPD</name>
<accession>A0A1U7EVQ0</accession>
<dbReference type="RefSeq" id="WP_011322754.1">
    <property type="nucleotide sequence ID" value="NC_007426.1"/>
</dbReference>
<dbReference type="Proteomes" id="UP000002698">
    <property type="component" value="Chromosome"/>
</dbReference>
<protein>
    <recommendedName>
        <fullName evidence="3">CopG domain protein</fullName>
    </recommendedName>
</protein>
<dbReference type="KEGG" id="nph:NP_2068A"/>
<dbReference type="STRING" id="348780.NP_2068A"/>
<dbReference type="EMBL" id="CR936257">
    <property type="protein sequence ID" value="CAI49125.1"/>
    <property type="molecule type" value="Genomic_DNA"/>
</dbReference>
<organism evidence="1 2">
    <name type="scientific">Natronomonas pharaonis (strain ATCC 35678 / DSM 2160 / CIP 103997 / JCM 8858 / NBRC 14720 / NCIMB 2260 / Gabara)</name>
    <name type="common">Halobacterium pharaonis</name>
    <dbReference type="NCBI Taxonomy" id="348780"/>
    <lineage>
        <taxon>Archaea</taxon>
        <taxon>Methanobacteriati</taxon>
        <taxon>Methanobacteriota</taxon>
        <taxon>Stenosarchaea group</taxon>
        <taxon>Halobacteria</taxon>
        <taxon>Halobacteriales</taxon>
        <taxon>Natronomonadaceae</taxon>
        <taxon>Natronomonas</taxon>
    </lineage>
</organism>
<evidence type="ECO:0008006" key="3">
    <source>
        <dbReference type="Google" id="ProtNLM"/>
    </source>
</evidence>
<dbReference type="GeneID" id="43500087"/>
<dbReference type="HOGENOM" id="CLU_3163228_0_0_2"/>
<dbReference type="AlphaFoldDB" id="A0A1U7EVQ0"/>
<keyword evidence="2" id="KW-1185">Reference proteome</keyword>
<reference evidence="1 2" key="1">
    <citation type="journal article" date="2005" name="Genome Res.">
        <title>Living with two extremes: conclusions from the genome sequence of Natronomonas pharaonis.</title>
        <authorList>
            <person name="Falb M."/>
            <person name="Pfeiffer F."/>
            <person name="Palm P."/>
            <person name="Rodewald K."/>
            <person name="Hickmann V."/>
            <person name="Tittor J."/>
            <person name="Oesterhelt D."/>
        </authorList>
    </citation>
    <scope>NUCLEOTIDE SEQUENCE [LARGE SCALE GENOMIC DNA]</scope>
    <source>
        <strain evidence="2">ATCC 35678 / DSM 2160 / CIP 103997 / JCM 8858 / NBRC 14720 / NCIMB 2260 / Gabara</strain>
    </source>
</reference>
<proteinExistence type="predicted"/>
<dbReference type="OrthoDB" id="382386at2157"/>
<evidence type="ECO:0000313" key="2">
    <source>
        <dbReference type="Proteomes" id="UP000002698"/>
    </source>
</evidence>